<dbReference type="Gene3D" id="1.10.20.60">
    <property type="entry name" value="Glu-tRNAGln amidotransferase C subunit, N-terminal domain"/>
    <property type="match status" value="1"/>
</dbReference>
<keyword evidence="1" id="KW-0547">Nucleotide-binding</keyword>
<dbReference type="InterPro" id="IPR036113">
    <property type="entry name" value="Asp/Glu-ADT_sf_sub_c"/>
</dbReference>
<dbReference type="NCBIfam" id="TIGR00135">
    <property type="entry name" value="gatC"/>
    <property type="match status" value="1"/>
</dbReference>
<dbReference type="GO" id="GO:0050567">
    <property type="term" value="F:glutaminyl-tRNA synthase (glutamine-hydrolyzing) activity"/>
    <property type="evidence" value="ECO:0007669"/>
    <property type="project" value="UniProtKB-UniRule"/>
</dbReference>
<dbReference type="GO" id="GO:0050566">
    <property type="term" value="F:asparaginyl-tRNA synthase (glutamine-hydrolyzing) activity"/>
    <property type="evidence" value="ECO:0007669"/>
    <property type="project" value="RHEA"/>
</dbReference>
<keyword evidence="1" id="KW-0648">Protein biosynthesis</keyword>
<evidence type="ECO:0000313" key="3">
    <source>
        <dbReference type="Proteomes" id="UP000027997"/>
    </source>
</evidence>
<name>A0A081KA21_9GAMM</name>
<dbReference type="eggNOG" id="COG0721">
    <property type="taxonomic scope" value="Bacteria"/>
</dbReference>
<dbReference type="Pfam" id="PF02686">
    <property type="entry name" value="GatC"/>
    <property type="match status" value="1"/>
</dbReference>
<dbReference type="RefSeq" id="WP_020585122.1">
    <property type="nucleotide sequence ID" value="NZ_JOJP01000001.1"/>
</dbReference>
<evidence type="ECO:0000313" key="2">
    <source>
        <dbReference type="EMBL" id="KEI70997.1"/>
    </source>
</evidence>
<dbReference type="EMBL" id="JOJP01000001">
    <property type="protein sequence ID" value="KEI70997.1"/>
    <property type="molecule type" value="Genomic_DNA"/>
</dbReference>
<dbReference type="GO" id="GO:0005524">
    <property type="term" value="F:ATP binding"/>
    <property type="evidence" value="ECO:0007669"/>
    <property type="project" value="UniProtKB-KW"/>
</dbReference>
<protein>
    <recommendedName>
        <fullName evidence="1">Aspartyl/glutamyl-tRNA(Asn/Gln) amidotransferase subunit C</fullName>
        <shortName evidence="1">Asp/Glu-ADT subunit C</shortName>
        <ecNumber evidence="1">6.3.5.-</ecNumber>
    </recommendedName>
</protein>
<dbReference type="InterPro" id="IPR003837">
    <property type="entry name" value="GatC"/>
</dbReference>
<comment type="catalytic activity">
    <reaction evidence="1">
        <text>L-aspartyl-tRNA(Asn) + L-glutamine + ATP + H2O = L-asparaginyl-tRNA(Asn) + L-glutamate + ADP + phosphate + 2 H(+)</text>
        <dbReference type="Rhea" id="RHEA:14513"/>
        <dbReference type="Rhea" id="RHEA-COMP:9674"/>
        <dbReference type="Rhea" id="RHEA-COMP:9677"/>
        <dbReference type="ChEBI" id="CHEBI:15377"/>
        <dbReference type="ChEBI" id="CHEBI:15378"/>
        <dbReference type="ChEBI" id="CHEBI:29985"/>
        <dbReference type="ChEBI" id="CHEBI:30616"/>
        <dbReference type="ChEBI" id="CHEBI:43474"/>
        <dbReference type="ChEBI" id="CHEBI:58359"/>
        <dbReference type="ChEBI" id="CHEBI:78515"/>
        <dbReference type="ChEBI" id="CHEBI:78516"/>
        <dbReference type="ChEBI" id="CHEBI:456216"/>
    </reaction>
</comment>
<gene>
    <name evidence="1" type="primary">gatC</name>
    <name evidence="2" type="ORF">GV64_09790</name>
</gene>
<comment type="subunit">
    <text evidence="1">Heterotrimer of A, B and C subunits.</text>
</comment>
<dbReference type="PANTHER" id="PTHR15004">
    <property type="entry name" value="GLUTAMYL-TRNA(GLN) AMIDOTRANSFERASE SUBUNIT C, MITOCHONDRIAL"/>
    <property type="match status" value="1"/>
</dbReference>
<comment type="catalytic activity">
    <reaction evidence="1">
        <text>L-glutamyl-tRNA(Gln) + L-glutamine + ATP + H2O = L-glutaminyl-tRNA(Gln) + L-glutamate + ADP + phosphate + H(+)</text>
        <dbReference type="Rhea" id="RHEA:17521"/>
        <dbReference type="Rhea" id="RHEA-COMP:9681"/>
        <dbReference type="Rhea" id="RHEA-COMP:9684"/>
        <dbReference type="ChEBI" id="CHEBI:15377"/>
        <dbReference type="ChEBI" id="CHEBI:15378"/>
        <dbReference type="ChEBI" id="CHEBI:29985"/>
        <dbReference type="ChEBI" id="CHEBI:30616"/>
        <dbReference type="ChEBI" id="CHEBI:43474"/>
        <dbReference type="ChEBI" id="CHEBI:58359"/>
        <dbReference type="ChEBI" id="CHEBI:78520"/>
        <dbReference type="ChEBI" id="CHEBI:78521"/>
        <dbReference type="ChEBI" id="CHEBI:456216"/>
    </reaction>
</comment>
<dbReference type="GO" id="GO:0016740">
    <property type="term" value="F:transferase activity"/>
    <property type="evidence" value="ECO:0007669"/>
    <property type="project" value="UniProtKB-KW"/>
</dbReference>
<keyword evidence="1" id="KW-0067">ATP-binding</keyword>
<comment type="function">
    <text evidence="1">Allows the formation of correctly charged Asn-tRNA(Asn) or Gln-tRNA(Gln) through the transamidation of misacylated Asp-tRNA(Asn) or Glu-tRNA(Gln) in organisms which lack either or both of asparaginyl-tRNA or glutaminyl-tRNA synthetases. The reaction takes place in the presence of glutamine and ATP through an activated phospho-Asp-tRNA(Asn) or phospho-Glu-tRNA(Gln).</text>
</comment>
<dbReference type="PANTHER" id="PTHR15004:SF0">
    <property type="entry name" value="GLUTAMYL-TRNA(GLN) AMIDOTRANSFERASE SUBUNIT C, MITOCHONDRIAL"/>
    <property type="match status" value="1"/>
</dbReference>
<sequence length="95" mass="10313">MAIDASGVKKVAHLARLSIDDNAVEATTATIGSILELVDRMQAIDTQGVEPLAHPLDAIQRLRPDIVTEENQREQLQSCAPAVEEGLFLVPRVIE</sequence>
<keyword evidence="1" id="KW-0436">Ligase</keyword>
<keyword evidence="2" id="KW-0808">Transferase</keyword>
<dbReference type="EC" id="6.3.5.-" evidence="1"/>
<accession>A0A081KA21</accession>
<dbReference type="GO" id="GO:0006412">
    <property type="term" value="P:translation"/>
    <property type="evidence" value="ECO:0007669"/>
    <property type="project" value="UniProtKB-UniRule"/>
</dbReference>
<dbReference type="GO" id="GO:0006450">
    <property type="term" value="P:regulation of translational fidelity"/>
    <property type="evidence" value="ECO:0007669"/>
    <property type="project" value="InterPro"/>
</dbReference>
<comment type="similarity">
    <text evidence="1">Belongs to the GatC family.</text>
</comment>
<organism evidence="2 3">
    <name type="scientific">Endozoicomonas elysicola</name>
    <dbReference type="NCBI Taxonomy" id="305900"/>
    <lineage>
        <taxon>Bacteria</taxon>
        <taxon>Pseudomonadati</taxon>
        <taxon>Pseudomonadota</taxon>
        <taxon>Gammaproteobacteria</taxon>
        <taxon>Oceanospirillales</taxon>
        <taxon>Endozoicomonadaceae</taxon>
        <taxon>Endozoicomonas</taxon>
    </lineage>
</organism>
<dbReference type="AlphaFoldDB" id="A0A081KA21"/>
<dbReference type="HAMAP" id="MF_00122">
    <property type="entry name" value="GatC"/>
    <property type="match status" value="1"/>
</dbReference>
<keyword evidence="3" id="KW-1185">Reference proteome</keyword>
<dbReference type="STRING" id="305900.GV64_09790"/>
<evidence type="ECO:0000256" key="1">
    <source>
        <dbReference type="HAMAP-Rule" id="MF_00122"/>
    </source>
</evidence>
<proteinExistence type="inferred from homology"/>
<dbReference type="Proteomes" id="UP000027997">
    <property type="component" value="Unassembled WGS sequence"/>
</dbReference>
<dbReference type="GO" id="GO:0070681">
    <property type="term" value="P:glutaminyl-tRNAGln biosynthesis via transamidation"/>
    <property type="evidence" value="ECO:0007669"/>
    <property type="project" value="TreeGrafter"/>
</dbReference>
<comment type="caution">
    <text evidence="2">The sequence shown here is derived from an EMBL/GenBank/DDBJ whole genome shotgun (WGS) entry which is preliminary data.</text>
</comment>
<reference evidence="2 3" key="1">
    <citation type="submission" date="2014-06" db="EMBL/GenBank/DDBJ databases">
        <title>Whole Genome Sequences of Three Symbiotic Endozoicomonas Bacteria.</title>
        <authorList>
            <person name="Neave M.J."/>
            <person name="Apprill A."/>
            <person name="Voolstra C.R."/>
        </authorList>
    </citation>
    <scope>NUCLEOTIDE SEQUENCE [LARGE SCALE GENOMIC DNA]</scope>
    <source>
        <strain evidence="2 3">DSM 22380</strain>
    </source>
</reference>
<dbReference type="SUPFAM" id="SSF141000">
    <property type="entry name" value="Glu-tRNAGln amidotransferase C subunit"/>
    <property type="match status" value="1"/>
</dbReference>